<dbReference type="GO" id="GO:0030170">
    <property type="term" value="F:pyridoxal phosphate binding"/>
    <property type="evidence" value="ECO:0007669"/>
    <property type="project" value="InterPro"/>
</dbReference>
<evidence type="ECO:0000256" key="6">
    <source>
        <dbReference type="RuleBase" id="RU000382"/>
    </source>
</evidence>
<dbReference type="AlphaFoldDB" id="A0A446BHZ7"/>
<feature type="compositionally biased region" description="Basic and acidic residues" evidence="7">
    <location>
        <begin position="147"/>
        <end position="158"/>
    </location>
</feature>
<feature type="region of interest" description="Disordered" evidence="7">
    <location>
        <begin position="23"/>
        <end position="56"/>
    </location>
</feature>
<feature type="region of interest" description="Disordered" evidence="7">
    <location>
        <begin position="123"/>
        <end position="171"/>
    </location>
</feature>
<evidence type="ECO:0000256" key="7">
    <source>
        <dbReference type="SAM" id="MobiDB-lite"/>
    </source>
</evidence>
<proteinExistence type="inferred from homology"/>
<keyword evidence="3 5" id="KW-0663">Pyridoxal phosphate</keyword>
<sequence length="571" mass="59346">MAHPPPPPAPTITSGLTESDFLLEAYTPPDPPLPATVRASLSALPSPSSPSYLRPLGPARTHAHLLQAVLPALNGQARSPRYLGFVTGGVLPIAEAADNLVSAADQNVQVHFPLPAPAAVPGCLAEGDGGDGDGDHGSEEGVGVGASKEEVKGGERESAGGSGGGEAEWTHSASTAVEDAALRMLIALLELDGPGPRGETGRGSWGGRTFTTGATASNLLGLACGREAVVARWAAANGAGAVAVAELGLLAACRAAGVAEIRVLTSMAHSSLLKAASVVGLGHESVKEVGVSAEEPWRLDLDAVERELASGEADGVVSIIVVSAGEVNTGRFATNVLDMPKLRSLADRYGAWIHVDGAFGLFARALPKTDEFLALHAHAAGLELADSIAADGHKLLNVPYDNGIFFCRDAAVLTQVCSNPNAAYLASSGDPDATLSPLNIGIENSRRFRALPVYAVLLSEGRDGIAAMLSRMVLLAREIAAYVRDSEHYEWLPSQDASLESTYIIVLFRAKDAALNEVLVDRINATGKMFVSGTRWDGKKAVRIAVGSWRVDVERDAAVIKEVLTDIAEGR</sequence>
<dbReference type="GO" id="GO:0019752">
    <property type="term" value="P:carboxylic acid metabolic process"/>
    <property type="evidence" value="ECO:0007669"/>
    <property type="project" value="InterPro"/>
</dbReference>
<evidence type="ECO:0000256" key="2">
    <source>
        <dbReference type="ARBA" id="ARBA00009533"/>
    </source>
</evidence>
<dbReference type="PANTHER" id="PTHR11999:SF165">
    <property type="entry name" value="DECARBOXYLASE, PUTATIVE (AFU_ORTHOLOGUE AFUA_2G04980)-RELATED"/>
    <property type="match status" value="1"/>
</dbReference>
<dbReference type="InterPro" id="IPR015424">
    <property type="entry name" value="PyrdxlP-dep_Trfase"/>
</dbReference>
<dbReference type="GO" id="GO:0016831">
    <property type="term" value="F:carboxy-lyase activity"/>
    <property type="evidence" value="ECO:0007669"/>
    <property type="project" value="TreeGrafter"/>
</dbReference>
<evidence type="ECO:0000256" key="3">
    <source>
        <dbReference type="ARBA" id="ARBA00022898"/>
    </source>
</evidence>
<feature type="compositionally biased region" description="Low complexity" evidence="7">
    <location>
        <begin position="38"/>
        <end position="56"/>
    </location>
</feature>
<comment type="similarity">
    <text evidence="2 6">Belongs to the group II decarboxylase family.</text>
</comment>
<evidence type="ECO:0000313" key="9">
    <source>
        <dbReference type="Proteomes" id="UP000289323"/>
    </source>
</evidence>
<dbReference type="Pfam" id="PF00282">
    <property type="entry name" value="Pyridoxal_deC"/>
    <property type="match status" value="1"/>
</dbReference>
<dbReference type="InterPro" id="IPR015421">
    <property type="entry name" value="PyrdxlP-dep_Trfase_major"/>
</dbReference>
<comment type="cofactor">
    <cofactor evidence="1 5 6">
        <name>pyridoxal 5'-phosphate</name>
        <dbReference type="ChEBI" id="CHEBI:597326"/>
    </cofactor>
</comment>
<dbReference type="Gene3D" id="3.90.1150.10">
    <property type="entry name" value="Aspartate Aminotransferase, domain 1"/>
    <property type="match status" value="1"/>
</dbReference>
<dbReference type="Gene3D" id="3.40.640.10">
    <property type="entry name" value="Type I PLP-dependent aspartate aminotransferase-like (Major domain)"/>
    <property type="match status" value="1"/>
</dbReference>
<dbReference type="SUPFAM" id="SSF53383">
    <property type="entry name" value="PLP-dependent transferases"/>
    <property type="match status" value="1"/>
</dbReference>
<organism evidence="8 9">
    <name type="scientific">Thermothielavioides terrestris</name>
    <dbReference type="NCBI Taxonomy" id="2587410"/>
    <lineage>
        <taxon>Eukaryota</taxon>
        <taxon>Fungi</taxon>
        <taxon>Dikarya</taxon>
        <taxon>Ascomycota</taxon>
        <taxon>Pezizomycotina</taxon>
        <taxon>Sordariomycetes</taxon>
        <taxon>Sordariomycetidae</taxon>
        <taxon>Sordariales</taxon>
        <taxon>Chaetomiaceae</taxon>
        <taxon>Thermothielavioides</taxon>
    </lineage>
</organism>
<evidence type="ECO:0000256" key="5">
    <source>
        <dbReference type="PIRSR" id="PIRSR602129-50"/>
    </source>
</evidence>
<dbReference type="EMBL" id="OUUZ01000008">
    <property type="protein sequence ID" value="SPQ22103.1"/>
    <property type="molecule type" value="Genomic_DNA"/>
</dbReference>
<feature type="modified residue" description="N6-(pyridoxal phosphate)lysine" evidence="5">
    <location>
        <position position="394"/>
    </location>
</feature>
<reference evidence="8 9" key="1">
    <citation type="submission" date="2018-04" db="EMBL/GenBank/DDBJ databases">
        <authorList>
            <person name="Huttner S."/>
            <person name="Dainat J."/>
        </authorList>
    </citation>
    <scope>NUCLEOTIDE SEQUENCE [LARGE SCALE GENOMIC DNA]</scope>
</reference>
<name>A0A446BHZ7_9PEZI</name>
<dbReference type="InterPro" id="IPR002129">
    <property type="entry name" value="PyrdxlP-dep_de-COase"/>
</dbReference>
<evidence type="ECO:0000256" key="4">
    <source>
        <dbReference type="ARBA" id="ARBA00023239"/>
    </source>
</evidence>
<dbReference type="Proteomes" id="UP000289323">
    <property type="component" value="Unassembled WGS sequence"/>
</dbReference>
<accession>A0A446BHZ7</accession>
<gene>
    <name evidence="8" type="ORF">TT172_LOCUS4522</name>
</gene>
<protein>
    <submittedName>
        <fullName evidence="8">4d432cbc-0061-43b4-ab07-c86d11daad41</fullName>
    </submittedName>
</protein>
<dbReference type="GO" id="GO:0005737">
    <property type="term" value="C:cytoplasm"/>
    <property type="evidence" value="ECO:0007669"/>
    <property type="project" value="TreeGrafter"/>
</dbReference>
<keyword evidence="4 6" id="KW-0456">Lyase</keyword>
<dbReference type="InterPro" id="IPR010977">
    <property type="entry name" value="Aromatic_deC"/>
</dbReference>
<dbReference type="PANTHER" id="PTHR11999">
    <property type="entry name" value="GROUP II PYRIDOXAL-5-PHOSPHATE DECARBOXYLASE"/>
    <property type="match status" value="1"/>
</dbReference>
<evidence type="ECO:0000256" key="1">
    <source>
        <dbReference type="ARBA" id="ARBA00001933"/>
    </source>
</evidence>
<evidence type="ECO:0000313" key="8">
    <source>
        <dbReference type="EMBL" id="SPQ22103.1"/>
    </source>
</evidence>
<dbReference type="InterPro" id="IPR015422">
    <property type="entry name" value="PyrdxlP-dep_Trfase_small"/>
</dbReference>